<evidence type="ECO:0000313" key="3">
    <source>
        <dbReference type="Proteomes" id="UP000002630"/>
    </source>
</evidence>
<dbReference type="EMBL" id="FN648449">
    <property type="protein sequence ID" value="CBJ31587.1"/>
    <property type="molecule type" value="Genomic_DNA"/>
</dbReference>
<sequence>MVQAGSLDLGPLSLWGDAARVSSAYLNSNVCLPAPLTLSCSLHALFNSLAHSIALFALRSHADTAVHTSEVCTGSKRSSLWKRAQPALPSEMVMLGSQDVGRPLTLAQAPGHSKIYRQTPKALKRGAGFQQSGSHGRHFLVLVISAMVVGVAESKLVEFQSGFKCMWYDLPHPVQFAVLLMMPALFFGINRIFGKLDKAAYARLSRAVTAWMDEKRQVHRI</sequence>
<reference evidence="2 3" key="1">
    <citation type="journal article" date="2010" name="Nature">
        <title>The Ectocarpus genome and the independent evolution of multicellularity in brown algae.</title>
        <authorList>
            <person name="Cock J.M."/>
            <person name="Sterck L."/>
            <person name="Rouze P."/>
            <person name="Scornet D."/>
            <person name="Allen A.E."/>
            <person name="Amoutzias G."/>
            <person name="Anthouard V."/>
            <person name="Artiguenave F."/>
            <person name="Aury J.M."/>
            <person name="Badger J.H."/>
            <person name="Beszteri B."/>
            <person name="Billiau K."/>
            <person name="Bonnet E."/>
            <person name="Bothwell J.H."/>
            <person name="Bowler C."/>
            <person name="Boyen C."/>
            <person name="Brownlee C."/>
            <person name="Carrano C.J."/>
            <person name="Charrier B."/>
            <person name="Cho G.Y."/>
            <person name="Coelho S.M."/>
            <person name="Collen J."/>
            <person name="Corre E."/>
            <person name="Da Silva C."/>
            <person name="Delage L."/>
            <person name="Delaroque N."/>
            <person name="Dittami S.M."/>
            <person name="Doulbeau S."/>
            <person name="Elias M."/>
            <person name="Farnham G."/>
            <person name="Gachon C.M."/>
            <person name="Gschloessl B."/>
            <person name="Heesch S."/>
            <person name="Jabbari K."/>
            <person name="Jubin C."/>
            <person name="Kawai H."/>
            <person name="Kimura K."/>
            <person name="Kloareg B."/>
            <person name="Kupper F.C."/>
            <person name="Lang D."/>
            <person name="Le Bail A."/>
            <person name="Leblanc C."/>
            <person name="Lerouge P."/>
            <person name="Lohr M."/>
            <person name="Lopez P.J."/>
            <person name="Martens C."/>
            <person name="Maumus F."/>
            <person name="Michel G."/>
            <person name="Miranda-Saavedra D."/>
            <person name="Morales J."/>
            <person name="Moreau H."/>
            <person name="Motomura T."/>
            <person name="Nagasato C."/>
            <person name="Napoli C.A."/>
            <person name="Nelson D.R."/>
            <person name="Nyvall-Collen P."/>
            <person name="Peters A.F."/>
            <person name="Pommier C."/>
            <person name="Potin P."/>
            <person name="Poulain J."/>
            <person name="Quesneville H."/>
            <person name="Read B."/>
            <person name="Rensing S.A."/>
            <person name="Ritter A."/>
            <person name="Rousvoal S."/>
            <person name="Samanta M."/>
            <person name="Samson G."/>
            <person name="Schroeder D.C."/>
            <person name="Segurens B."/>
            <person name="Strittmatter M."/>
            <person name="Tonon T."/>
            <person name="Tregear J.W."/>
            <person name="Valentin K."/>
            <person name="von Dassow P."/>
            <person name="Yamagishi T."/>
            <person name="Van de Peer Y."/>
            <person name="Wincker P."/>
        </authorList>
    </citation>
    <scope>NUCLEOTIDE SEQUENCE [LARGE SCALE GENOMIC DNA]</scope>
    <source>
        <strain evidence="3">Ec32 / CCAP1310/4</strain>
    </source>
</reference>
<dbReference type="OrthoDB" id="10341155at2759"/>
<organism evidence="2 3">
    <name type="scientific">Ectocarpus siliculosus</name>
    <name type="common">Brown alga</name>
    <name type="synonym">Conferva siliculosa</name>
    <dbReference type="NCBI Taxonomy" id="2880"/>
    <lineage>
        <taxon>Eukaryota</taxon>
        <taxon>Sar</taxon>
        <taxon>Stramenopiles</taxon>
        <taxon>Ochrophyta</taxon>
        <taxon>PX clade</taxon>
        <taxon>Phaeophyceae</taxon>
        <taxon>Ectocarpales</taxon>
        <taxon>Ectocarpaceae</taxon>
        <taxon>Ectocarpus</taxon>
    </lineage>
</organism>
<dbReference type="AlphaFoldDB" id="D7FU60"/>
<proteinExistence type="predicted"/>
<keyword evidence="3" id="KW-1185">Reference proteome</keyword>
<evidence type="ECO:0000256" key="1">
    <source>
        <dbReference type="SAM" id="Phobius"/>
    </source>
</evidence>
<evidence type="ECO:0000313" key="2">
    <source>
        <dbReference type="EMBL" id="CBJ31587.1"/>
    </source>
</evidence>
<dbReference type="Proteomes" id="UP000002630">
    <property type="component" value="Linkage Group LG30"/>
</dbReference>
<keyword evidence="1" id="KW-0472">Membrane</keyword>
<dbReference type="InParanoid" id="D7FU60"/>
<keyword evidence="1" id="KW-1133">Transmembrane helix</keyword>
<accession>D7FU60</accession>
<gene>
    <name evidence="2" type="ORF">Esi_0266_0020</name>
</gene>
<feature type="transmembrane region" description="Helical" evidence="1">
    <location>
        <begin position="176"/>
        <end position="193"/>
    </location>
</feature>
<keyword evidence="1" id="KW-0812">Transmembrane</keyword>
<protein>
    <submittedName>
        <fullName evidence="2">Uncharacterized protein</fullName>
    </submittedName>
</protein>
<dbReference type="EMBL" id="FN649755">
    <property type="protein sequence ID" value="CBJ31587.1"/>
    <property type="molecule type" value="Genomic_DNA"/>
</dbReference>
<name>D7FU60_ECTSI</name>